<dbReference type="EMBL" id="KI925462">
    <property type="protein sequence ID" value="ETW77865.1"/>
    <property type="molecule type" value="Genomic_DNA"/>
</dbReference>
<feature type="transmembrane region" description="Helical" evidence="1">
    <location>
        <begin position="27"/>
        <end position="56"/>
    </location>
</feature>
<keyword evidence="1" id="KW-0472">Membrane</keyword>
<proteinExistence type="predicted"/>
<reference evidence="2 3" key="1">
    <citation type="journal article" date="2012" name="New Phytol.">
        <title>Insight into trade-off between wood decay and parasitism from the genome of a fungal forest pathogen.</title>
        <authorList>
            <person name="Olson A."/>
            <person name="Aerts A."/>
            <person name="Asiegbu F."/>
            <person name="Belbahri L."/>
            <person name="Bouzid O."/>
            <person name="Broberg A."/>
            <person name="Canback B."/>
            <person name="Coutinho P.M."/>
            <person name="Cullen D."/>
            <person name="Dalman K."/>
            <person name="Deflorio G."/>
            <person name="van Diepen L.T."/>
            <person name="Dunand C."/>
            <person name="Duplessis S."/>
            <person name="Durling M."/>
            <person name="Gonthier P."/>
            <person name="Grimwood J."/>
            <person name="Fossdal C.G."/>
            <person name="Hansson D."/>
            <person name="Henrissat B."/>
            <person name="Hietala A."/>
            <person name="Himmelstrand K."/>
            <person name="Hoffmeister D."/>
            <person name="Hogberg N."/>
            <person name="James T.Y."/>
            <person name="Karlsson M."/>
            <person name="Kohler A."/>
            <person name="Kues U."/>
            <person name="Lee Y.H."/>
            <person name="Lin Y.C."/>
            <person name="Lind M."/>
            <person name="Lindquist E."/>
            <person name="Lombard V."/>
            <person name="Lucas S."/>
            <person name="Lunden K."/>
            <person name="Morin E."/>
            <person name="Murat C."/>
            <person name="Park J."/>
            <person name="Raffaello T."/>
            <person name="Rouze P."/>
            <person name="Salamov A."/>
            <person name="Schmutz J."/>
            <person name="Solheim H."/>
            <person name="Stahlberg J."/>
            <person name="Velez H."/>
            <person name="de Vries R.P."/>
            <person name="Wiebenga A."/>
            <person name="Woodward S."/>
            <person name="Yakovlev I."/>
            <person name="Garbelotto M."/>
            <person name="Martin F."/>
            <person name="Grigoriev I.V."/>
            <person name="Stenlid J."/>
        </authorList>
    </citation>
    <scope>NUCLEOTIDE SEQUENCE [LARGE SCALE GENOMIC DNA]</scope>
    <source>
        <strain evidence="2 3">TC 32-1</strain>
    </source>
</reference>
<keyword evidence="1" id="KW-1133">Transmembrane helix</keyword>
<name>W4JXR3_HETIT</name>
<evidence type="ECO:0000313" key="3">
    <source>
        <dbReference type="Proteomes" id="UP000030671"/>
    </source>
</evidence>
<dbReference type="InParanoid" id="W4JXR3"/>
<dbReference type="GeneID" id="20667873"/>
<sequence>MFLSHSFYSPLALCTYASPSPPRSPVLFFLPLGVSLVIGHLATFTRAVFHFIYIFVRRRYIRRFIEWMSVAGAGK</sequence>
<evidence type="ECO:0000256" key="1">
    <source>
        <dbReference type="SAM" id="Phobius"/>
    </source>
</evidence>
<keyword evidence="1" id="KW-0812">Transmembrane</keyword>
<keyword evidence="3" id="KW-1185">Reference proteome</keyword>
<protein>
    <submittedName>
        <fullName evidence="2">Uncharacterized protein</fullName>
    </submittedName>
</protein>
<dbReference type="HOGENOM" id="CLU_2671364_0_0_1"/>
<gene>
    <name evidence="2" type="ORF">HETIRDRAFT_163845</name>
</gene>
<dbReference type="RefSeq" id="XP_009549884.1">
    <property type="nucleotide sequence ID" value="XM_009551589.1"/>
</dbReference>
<evidence type="ECO:0000313" key="2">
    <source>
        <dbReference type="EMBL" id="ETW77865.1"/>
    </source>
</evidence>
<accession>W4JXR3</accession>
<dbReference type="AlphaFoldDB" id="W4JXR3"/>
<dbReference type="Proteomes" id="UP000030671">
    <property type="component" value="Unassembled WGS sequence"/>
</dbReference>
<organism evidence="2 3">
    <name type="scientific">Heterobasidion irregulare (strain TC 32-1)</name>
    <dbReference type="NCBI Taxonomy" id="747525"/>
    <lineage>
        <taxon>Eukaryota</taxon>
        <taxon>Fungi</taxon>
        <taxon>Dikarya</taxon>
        <taxon>Basidiomycota</taxon>
        <taxon>Agaricomycotina</taxon>
        <taxon>Agaricomycetes</taxon>
        <taxon>Russulales</taxon>
        <taxon>Bondarzewiaceae</taxon>
        <taxon>Heterobasidion</taxon>
        <taxon>Heterobasidion annosum species complex</taxon>
    </lineage>
</organism>
<dbReference type="KEGG" id="hir:HETIRDRAFT_163845"/>